<name>A0A1I2G5B9_9BACT</name>
<evidence type="ECO:0000259" key="1">
    <source>
        <dbReference type="Pfam" id="PF22043"/>
    </source>
</evidence>
<dbReference type="OrthoDB" id="980987at2"/>
<protein>
    <recommendedName>
        <fullName evidence="1">DUF6935 domain-containing protein</fullName>
    </recommendedName>
</protein>
<keyword evidence="3" id="KW-1185">Reference proteome</keyword>
<accession>A0A1I2G5B9</accession>
<sequence length="200" mass="22814">MKQQLQIFTVSVLILFCVGYKINAQSVEFASITIKQLPQSVDEFLDLRDQLAQSPNGGAACFLVALIVYAKNNHLGTKLLTITVDREFLVQGNSYNGFQPRSTDLNFINDLLKQKPYFFHAYISASQSDRESASLSGEITFDFVRNPPTAYKEGNEIHRVLVRCNADAKPRMIKLRKDYKDFWKVYDWSSILADFPSKNN</sequence>
<evidence type="ECO:0000313" key="2">
    <source>
        <dbReference type="EMBL" id="SFF12180.1"/>
    </source>
</evidence>
<dbReference type="Proteomes" id="UP000199513">
    <property type="component" value="Unassembled WGS sequence"/>
</dbReference>
<dbReference type="Pfam" id="PF22043">
    <property type="entry name" value="DUF6935"/>
    <property type="match status" value="1"/>
</dbReference>
<dbReference type="RefSeq" id="WP_091544919.1">
    <property type="nucleotide sequence ID" value="NZ_FONY01000016.1"/>
</dbReference>
<dbReference type="STRING" id="1003.SAMN04488541_101685"/>
<dbReference type="EMBL" id="FONY01000016">
    <property type="protein sequence ID" value="SFF12180.1"/>
    <property type="molecule type" value="Genomic_DNA"/>
</dbReference>
<proteinExistence type="predicted"/>
<dbReference type="AlphaFoldDB" id="A0A1I2G5B9"/>
<evidence type="ECO:0000313" key="3">
    <source>
        <dbReference type="Proteomes" id="UP000199513"/>
    </source>
</evidence>
<gene>
    <name evidence="2" type="ORF">SAMN04488541_101685</name>
</gene>
<organism evidence="2 3">
    <name type="scientific">Thermoflexibacter ruber</name>
    <dbReference type="NCBI Taxonomy" id="1003"/>
    <lineage>
        <taxon>Bacteria</taxon>
        <taxon>Pseudomonadati</taxon>
        <taxon>Bacteroidota</taxon>
        <taxon>Cytophagia</taxon>
        <taxon>Cytophagales</taxon>
        <taxon>Thermoflexibacteraceae</taxon>
        <taxon>Thermoflexibacter</taxon>
    </lineage>
</organism>
<reference evidence="2 3" key="1">
    <citation type="submission" date="2016-10" db="EMBL/GenBank/DDBJ databases">
        <authorList>
            <person name="de Groot N.N."/>
        </authorList>
    </citation>
    <scope>NUCLEOTIDE SEQUENCE [LARGE SCALE GENOMIC DNA]</scope>
    <source>
        <strain>GEY</strain>
        <strain evidence="3">DSM 9560</strain>
    </source>
</reference>
<dbReference type="InterPro" id="IPR053907">
    <property type="entry name" value="DUF6935"/>
</dbReference>
<feature type="domain" description="DUF6935" evidence="1">
    <location>
        <begin position="36"/>
        <end position="197"/>
    </location>
</feature>